<evidence type="ECO:0000256" key="1">
    <source>
        <dbReference type="SAM" id="Phobius"/>
    </source>
</evidence>
<keyword evidence="1" id="KW-1133">Transmembrane helix</keyword>
<evidence type="ECO:0000313" key="3">
    <source>
        <dbReference type="Proteomes" id="UP000185728"/>
    </source>
</evidence>
<feature type="transmembrane region" description="Helical" evidence="1">
    <location>
        <begin position="6"/>
        <end position="23"/>
    </location>
</feature>
<protein>
    <recommendedName>
        <fullName evidence="4">Membrane or secreted protein</fullName>
    </recommendedName>
</protein>
<reference evidence="2 3" key="1">
    <citation type="submission" date="2017-01" db="EMBL/GenBank/DDBJ databases">
        <authorList>
            <person name="Varghese N."/>
            <person name="Submissions S."/>
        </authorList>
    </citation>
    <scope>NUCLEOTIDE SEQUENCE [LARGE SCALE GENOMIC DNA]</scope>
    <source>
        <strain evidence="2 3">DSM 2061</strain>
    </source>
</reference>
<evidence type="ECO:0000313" key="2">
    <source>
        <dbReference type="EMBL" id="SIS82546.1"/>
    </source>
</evidence>
<evidence type="ECO:0008006" key="4">
    <source>
        <dbReference type="Google" id="ProtNLM"/>
    </source>
</evidence>
<keyword evidence="1" id="KW-0472">Membrane</keyword>
<proteinExistence type="predicted"/>
<dbReference type="Proteomes" id="UP000185728">
    <property type="component" value="Unassembled WGS sequence"/>
</dbReference>
<gene>
    <name evidence="2" type="ORF">SAMN05421766_104191</name>
</gene>
<organism evidence="2 3">
    <name type="scientific">Zobellia uliginosa</name>
    <dbReference type="NCBI Taxonomy" id="143224"/>
    <lineage>
        <taxon>Bacteria</taxon>
        <taxon>Pseudomonadati</taxon>
        <taxon>Bacteroidota</taxon>
        <taxon>Flavobacteriia</taxon>
        <taxon>Flavobacteriales</taxon>
        <taxon>Flavobacteriaceae</taxon>
        <taxon>Zobellia</taxon>
    </lineage>
</organism>
<comment type="caution">
    <text evidence="2">The sequence shown here is derived from an EMBL/GenBank/DDBJ whole genome shotgun (WGS) entry which is preliminary data.</text>
</comment>
<name>A0ABY1KYS2_9FLAO</name>
<keyword evidence="3" id="KW-1185">Reference proteome</keyword>
<keyword evidence="1" id="KW-0812">Transmembrane</keyword>
<dbReference type="EMBL" id="FTOB01000004">
    <property type="protein sequence ID" value="SIS82546.1"/>
    <property type="molecule type" value="Genomic_DNA"/>
</dbReference>
<accession>A0ABY1KYS2</accession>
<sequence>MQVKKFVVLTVLFILPIVAYLFFASGVNNFGKLPILTNGVDDVAHIGTAKVSFKDKITVVGFLGKNLDNKAGNAFNLNQKIYKRFYKFKDFQFVMLVPKGTEDMVASLESELGHLVDMKKWNFVFADDAQITDFFASLKTDISLDENLGTPYVFIIDKDLNLRGRENDEDDGTKYGFDSTSVAELNNKMEDDIKIILAEYRLALKKNNADRAK</sequence>